<evidence type="ECO:0000313" key="1">
    <source>
        <dbReference type="EMBL" id="CDS22306.1"/>
    </source>
</evidence>
<name>A0A068WXC1_ECHGR</name>
<evidence type="ECO:0000313" key="2">
    <source>
        <dbReference type="Proteomes" id="UP000492820"/>
    </source>
</evidence>
<dbReference type="WBParaSite" id="EgrG_002028900">
    <property type="protein sequence ID" value="EgrG_002028900"/>
    <property type="gene ID" value="EgrG_002028900"/>
</dbReference>
<reference evidence="3" key="3">
    <citation type="submission" date="2020-10" db="UniProtKB">
        <authorList>
            <consortium name="WormBaseParasite"/>
        </authorList>
    </citation>
    <scope>IDENTIFICATION</scope>
</reference>
<reference evidence="1" key="2">
    <citation type="submission" date="2014-06" db="EMBL/GenBank/DDBJ databases">
        <authorList>
            <person name="Aslett M."/>
        </authorList>
    </citation>
    <scope>NUCLEOTIDE SEQUENCE</scope>
</reference>
<evidence type="ECO:0000313" key="3">
    <source>
        <dbReference type="WBParaSite" id="EgrG_002028900"/>
    </source>
</evidence>
<gene>
    <name evidence="1" type="ORF">EgrG_002028900</name>
</gene>
<dbReference type="AlphaFoldDB" id="A0A068WXC1"/>
<protein>
    <submittedName>
        <fullName evidence="3">JmjC domain-containing protein</fullName>
    </submittedName>
</protein>
<proteinExistence type="predicted"/>
<organism evidence="1">
    <name type="scientific">Echinococcus granulosus</name>
    <name type="common">Hydatid tapeworm</name>
    <dbReference type="NCBI Taxonomy" id="6210"/>
    <lineage>
        <taxon>Eukaryota</taxon>
        <taxon>Metazoa</taxon>
        <taxon>Spiralia</taxon>
        <taxon>Lophotrochozoa</taxon>
        <taxon>Platyhelminthes</taxon>
        <taxon>Cestoda</taxon>
        <taxon>Eucestoda</taxon>
        <taxon>Cyclophyllidea</taxon>
        <taxon>Taeniidae</taxon>
        <taxon>Echinococcus</taxon>
        <taxon>Echinococcus granulosus group</taxon>
    </lineage>
</organism>
<dbReference type="EMBL" id="LK028586">
    <property type="protein sequence ID" value="CDS22306.1"/>
    <property type="molecule type" value="Genomic_DNA"/>
</dbReference>
<dbReference type="Proteomes" id="UP000492820">
    <property type="component" value="Unassembled WGS sequence"/>
</dbReference>
<sequence>MINIRVPDDLVQVCHINNSAFTTTLLSNLSHGTNPQRFRPMDLKLLSVFPSTYSYLCQFFFIQLSNTSLKSDEGNQWNTVTIALFLDIHVKKEAKNQMNGQPVHPLDVFRFSYLYPGTYVVSRAMEEDNCMMLMPRGALHYGSVRPKPIPPICLRSLANLD</sequence>
<accession>A0A068WXC1</accession>
<reference evidence="1 2" key="1">
    <citation type="journal article" date="2013" name="Nature">
        <title>The genomes of four tapeworm species reveal adaptations to parasitism.</title>
        <authorList>
            <person name="Tsai I.J."/>
            <person name="Zarowiecki M."/>
            <person name="Holroyd N."/>
            <person name="Garciarrubio A."/>
            <person name="Sanchez-Flores A."/>
            <person name="Brooks K.L."/>
            <person name="Tracey A."/>
            <person name="Bobes R.J."/>
            <person name="Fragoso G."/>
            <person name="Sciutto E."/>
            <person name="Aslett M."/>
            <person name="Beasley H."/>
            <person name="Bennett H.M."/>
            <person name="Cai J."/>
            <person name="Camicia F."/>
            <person name="Clark R."/>
            <person name="Cucher M."/>
            <person name="De Silva N."/>
            <person name="Day T.A."/>
            <person name="Deplazes P."/>
            <person name="Estrada K."/>
            <person name="Fernandez C."/>
            <person name="Holland P.W."/>
            <person name="Hou J."/>
            <person name="Hu S."/>
            <person name="Huckvale T."/>
            <person name="Hung S.S."/>
            <person name="Kamenetzky L."/>
            <person name="Keane J.A."/>
            <person name="Kiss F."/>
            <person name="Koziol U."/>
            <person name="Lambert O."/>
            <person name="Liu K."/>
            <person name="Luo X."/>
            <person name="Luo Y."/>
            <person name="Macchiaroli N."/>
            <person name="Nichol S."/>
            <person name="Paps J."/>
            <person name="Parkinson J."/>
            <person name="Pouchkina-Stantcheva N."/>
            <person name="Riddiford N."/>
            <person name="Rosenzvit M."/>
            <person name="Salinas G."/>
            <person name="Wasmuth J.D."/>
            <person name="Zamanian M."/>
            <person name="Zheng Y."/>
            <person name="Cai X."/>
            <person name="Soberon X."/>
            <person name="Olson P.D."/>
            <person name="Laclette J.P."/>
            <person name="Brehm K."/>
            <person name="Berriman M."/>
            <person name="Garciarrubio A."/>
            <person name="Bobes R.J."/>
            <person name="Fragoso G."/>
            <person name="Sanchez-Flores A."/>
            <person name="Estrada K."/>
            <person name="Cevallos M.A."/>
            <person name="Morett E."/>
            <person name="Gonzalez V."/>
            <person name="Portillo T."/>
            <person name="Ochoa-Leyva A."/>
            <person name="Jose M.V."/>
            <person name="Sciutto E."/>
            <person name="Landa A."/>
            <person name="Jimenez L."/>
            <person name="Valdes V."/>
            <person name="Carrero J.C."/>
            <person name="Larralde C."/>
            <person name="Morales-Montor J."/>
            <person name="Limon-Lason J."/>
            <person name="Soberon X."/>
            <person name="Laclette J.P."/>
        </authorList>
    </citation>
    <scope>NUCLEOTIDE SEQUENCE [LARGE SCALE GENOMIC DNA]</scope>
</reference>